<dbReference type="Proteomes" id="UP000501812">
    <property type="component" value="Chromosome"/>
</dbReference>
<name>A0A858RG76_9BACT</name>
<dbReference type="GO" id="GO:0032259">
    <property type="term" value="P:methylation"/>
    <property type="evidence" value="ECO:0007669"/>
    <property type="project" value="UniProtKB-KW"/>
</dbReference>
<evidence type="ECO:0000256" key="2">
    <source>
        <dbReference type="ARBA" id="ARBA00022603"/>
    </source>
</evidence>
<protein>
    <recommendedName>
        <fullName evidence="4">S-adenosyl-L-methionine-dependent methyltransferase</fullName>
        <ecNumber evidence="4">2.1.1.-</ecNumber>
    </recommendedName>
</protein>
<reference evidence="5 6" key="1">
    <citation type="submission" date="2020-04" db="EMBL/GenBank/DDBJ databases">
        <title>Luteolibacter sp. G-1-1-1 isolated from soil.</title>
        <authorList>
            <person name="Dahal R.H."/>
        </authorList>
    </citation>
    <scope>NUCLEOTIDE SEQUENCE [LARGE SCALE GENOMIC DNA]</scope>
    <source>
        <strain evidence="5 6">G-1-1-1</strain>
    </source>
</reference>
<dbReference type="KEGG" id="luo:HHL09_07250"/>
<dbReference type="EC" id="2.1.1.-" evidence="4"/>
<dbReference type="PANTHER" id="PTHR43619">
    <property type="entry name" value="S-ADENOSYL-L-METHIONINE-DEPENDENT METHYLTRANSFERASE YKTD-RELATED"/>
    <property type="match status" value="1"/>
</dbReference>
<gene>
    <name evidence="5" type="ORF">HHL09_07250</name>
</gene>
<keyword evidence="4" id="KW-0949">S-adenosyl-L-methionine</keyword>
<dbReference type="AlphaFoldDB" id="A0A858RG76"/>
<dbReference type="PANTHER" id="PTHR43619:SF2">
    <property type="entry name" value="S-ADENOSYL-L-METHIONINE-DEPENDENT METHYLTRANSFERASES SUPERFAMILY PROTEIN"/>
    <property type="match status" value="1"/>
</dbReference>
<dbReference type="InterPro" id="IPR029063">
    <property type="entry name" value="SAM-dependent_MTases_sf"/>
</dbReference>
<dbReference type="GO" id="GO:0008168">
    <property type="term" value="F:methyltransferase activity"/>
    <property type="evidence" value="ECO:0007669"/>
    <property type="project" value="UniProtKB-UniRule"/>
</dbReference>
<keyword evidence="3 5" id="KW-0808">Transferase</keyword>
<keyword evidence="2 4" id="KW-0489">Methyltransferase</keyword>
<proteinExistence type="inferred from homology"/>
<dbReference type="NCBIfam" id="TIGR00027">
    <property type="entry name" value="mthyl_TIGR00027"/>
    <property type="match status" value="1"/>
</dbReference>
<dbReference type="RefSeq" id="WP_169453905.1">
    <property type="nucleotide sequence ID" value="NZ_CP051774.1"/>
</dbReference>
<comment type="similarity">
    <text evidence="1 4">Belongs to the UPF0677 family.</text>
</comment>
<organism evidence="5 6">
    <name type="scientific">Luteolibacter luteus</name>
    <dbReference type="NCBI Taxonomy" id="2728835"/>
    <lineage>
        <taxon>Bacteria</taxon>
        <taxon>Pseudomonadati</taxon>
        <taxon>Verrucomicrobiota</taxon>
        <taxon>Verrucomicrobiia</taxon>
        <taxon>Verrucomicrobiales</taxon>
        <taxon>Verrucomicrobiaceae</taxon>
        <taxon>Luteolibacter</taxon>
    </lineage>
</organism>
<accession>A0A858RG76</accession>
<dbReference type="SUPFAM" id="SSF53335">
    <property type="entry name" value="S-adenosyl-L-methionine-dependent methyltransferases"/>
    <property type="match status" value="1"/>
</dbReference>
<dbReference type="InterPro" id="IPR011610">
    <property type="entry name" value="SAM_mthyl_Trfase_ML2640-like"/>
</dbReference>
<dbReference type="InterPro" id="IPR007213">
    <property type="entry name" value="Ppm1/Ppm2/Tcmp"/>
</dbReference>
<dbReference type="EMBL" id="CP051774">
    <property type="protein sequence ID" value="QJE95591.1"/>
    <property type="molecule type" value="Genomic_DNA"/>
</dbReference>
<keyword evidence="6" id="KW-1185">Reference proteome</keyword>
<comment type="function">
    <text evidence="4">Exhibits S-adenosyl-L-methionine-dependent methyltransferase activity.</text>
</comment>
<dbReference type="Pfam" id="PF04072">
    <property type="entry name" value="LCM"/>
    <property type="match status" value="1"/>
</dbReference>
<evidence type="ECO:0000256" key="3">
    <source>
        <dbReference type="ARBA" id="ARBA00022679"/>
    </source>
</evidence>
<evidence type="ECO:0000256" key="4">
    <source>
        <dbReference type="RuleBase" id="RU362030"/>
    </source>
</evidence>
<evidence type="ECO:0000313" key="6">
    <source>
        <dbReference type="Proteomes" id="UP000501812"/>
    </source>
</evidence>
<dbReference type="Gene3D" id="3.40.50.150">
    <property type="entry name" value="Vaccinia Virus protein VP39"/>
    <property type="match status" value="1"/>
</dbReference>
<evidence type="ECO:0000256" key="1">
    <source>
        <dbReference type="ARBA" id="ARBA00008138"/>
    </source>
</evidence>
<sequence>MDHRTPSDTATLIARGTLLSARDPDLAALLAPDEEESVRRILGDRASGGWFGFAMENSWASRALMLAERFLLGGIFTHYLARKRWIEKEVRQGLDQEIRQVIVLGAGYDSLACRLAAQFPEVSFIELDHPATQASKHAALAGCPNLHFMPVDLGKTMPADALAACAAFDDSLPSIVVAEGLTMYFPEEKVAGILRSAASLAGEEGRVIFTFMELPEDGKLSFRGQSPVVAWWLRLRSEPFLWGCSRDELRGFLRACGLKLDAVANHRDLRSRILAPRRAARLPLARGECLCLCHPLCS</sequence>
<evidence type="ECO:0000313" key="5">
    <source>
        <dbReference type="EMBL" id="QJE95591.1"/>
    </source>
</evidence>